<evidence type="ECO:0000256" key="3">
    <source>
        <dbReference type="ARBA" id="ARBA00022771"/>
    </source>
</evidence>
<reference evidence="7 8" key="3">
    <citation type="journal article" date="2017" name="G3 (Bethesda)">
        <title>Comparative analysis highlights variable genome content of wheat rusts and divergence of the mating loci.</title>
        <authorList>
            <person name="Cuomo C.A."/>
            <person name="Bakkeren G."/>
            <person name="Khalil H.B."/>
            <person name="Panwar V."/>
            <person name="Joly D."/>
            <person name="Linning R."/>
            <person name="Sakthikumar S."/>
            <person name="Song X."/>
            <person name="Adiconis X."/>
            <person name="Fan L."/>
            <person name="Goldberg J.M."/>
            <person name="Levin J.Z."/>
            <person name="Young S."/>
            <person name="Zeng Q."/>
            <person name="Anikster Y."/>
            <person name="Bruce M."/>
            <person name="Wang M."/>
            <person name="Yin C."/>
            <person name="McCallum B."/>
            <person name="Szabo L.J."/>
            <person name="Hulbert S."/>
            <person name="Chen X."/>
            <person name="Fellers J.P."/>
        </authorList>
    </citation>
    <scope>NUCLEOTIDE SEQUENCE</scope>
    <source>
        <strain evidence="8">Isolate 1-1 / race 1 (BBBD)</strain>
        <strain evidence="7">isolate 1-1 / race 1 (BBBD)</strain>
    </source>
</reference>
<dbReference type="Proteomes" id="UP000005240">
    <property type="component" value="Unassembled WGS sequence"/>
</dbReference>
<dbReference type="GO" id="GO:0008270">
    <property type="term" value="F:zinc ion binding"/>
    <property type="evidence" value="ECO:0007669"/>
    <property type="project" value="UniProtKB-KW"/>
</dbReference>
<evidence type="ECO:0000256" key="2">
    <source>
        <dbReference type="ARBA" id="ARBA00022723"/>
    </source>
</evidence>
<dbReference type="PANTHER" id="PTHR46481:SF10">
    <property type="entry name" value="ZINC FINGER BED DOMAIN-CONTAINING PROTEIN 39"/>
    <property type="match status" value="1"/>
</dbReference>
<dbReference type="EnsemblFungi" id="PTTG_00722-t43_1">
    <property type="protein sequence ID" value="PTTG_00722-t43_1-p1"/>
    <property type="gene ID" value="PTTG_00722"/>
</dbReference>
<evidence type="ECO:0000256" key="1">
    <source>
        <dbReference type="ARBA" id="ARBA00004123"/>
    </source>
</evidence>
<dbReference type="OrthoDB" id="2505478at2759"/>
<evidence type="ECO:0000313" key="8">
    <source>
        <dbReference type="Proteomes" id="UP000005240"/>
    </source>
</evidence>
<protein>
    <submittedName>
        <fullName evidence="6 7">Uncharacterized protein</fullName>
    </submittedName>
</protein>
<accession>A0A180GE67</accession>
<gene>
    <name evidence="6" type="ORF">PTTG_00722</name>
</gene>
<proteinExistence type="predicted"/>
<name>A0A180GE67_PUCT1</name>
<evidence type="ECO:0000256" key="5">
    <source>
        <dbReference type="ARBA" id="ARBA00023242"/>
    </source>
</evidence>
<evidence type="ECO:0000313" key="7">
    <source>
        <dbReference type="EnsemblFungi" id="PTTG_00722-t43_1-p1"/>
    </source>
</evidence>
<evidence type="ECO:0000256" key="4">
    <source>
        <dbReference type="ARBA" id="ARBA00022833"/>
    </source>
</evidence>
<keyword evidence="8" id="KW-1185">Reference proteome</keyword>
<feature type="non-terminal residue" evidence="6">
    <location>
        <position position="236"/>
    </location>
</feature>
<dbReference type="InterPro" id="IPR052035">
    <property type="entry name" value="ZnF_BED_domain_contain"/>
</dbReference>
<keyword evidence="4" id="KW-0862">Zinc</keyword>
<keyword evidence="2" id="KW-0479">Metal-binding</keyword>
<dbReference type="GO" id="GO:0005634">
    <property type="term" value="C:nucleus"/>
    <property type="evidence" value="ECO:0007669"/>
    <property type="project" value="UniProtKB-SubCell"/>
</dbReference>
<dbReference type="AlphaFoldDB" id="A0A180GE67"/>
<keyword evidence="3" id="KW-0863">Zinc-finger</keyword>
<evidence type="ECO:0000313" key="6">
    <source>
        <dbReference type="EMBL" id="OAV90233.1"/>
    </source>
</evidence>
<comment type="subcellular location">
    <subcellularLocation>
        <location evidence="1">Nucleus</location>
    </subcellularLocation>
</comment>
<sequence length="236" mass="27061">MQIDYVCRRIASSPAKQSEFKVWAQKLGYEGPGIIGGYGIQWNIAYDSRNRAYNARKVINQLLVNESKSGKGKPFFKGYEFSSKEWENIKTLNTVLKEFLLLTKRMEGNGPSCAMVLFEYSRLIDSLQKHKEASKNGVLECMFDPMIKVAKKYLDLALKCEPILMATMLHPAWRLVLFLNKFPSHHSTAQQLLTEKFKERQAVLEPPTPLPTQQNSQPEVVAKDEEYNFYPSYPGL</sequence>
<reference evidence="6" key="1">
    <citation type="submission" date="2009-11" db="EMBL/GenBank/DDBJ databases">
        <authorList>
            <consortium name="The Broad Institute Genome Sequencing Platform"/>
            <person name="Ward D."/>
            <person name="Feldgarden M."/>
            <person name="Earl A."/>
            <person name="Young S.K."/>
            <person name="Zeng Q."/>
            <person name="Koehrsen M."/>
            <person name="Alvarado L."/>
            <person name="Berlin A."/>
            <person name="Bochicchio J."/>
            <person name="Borenstein D."/>
            <person name="Chapman S.B."/>
            <person name="Chen Z."/>
            <person name="Engels R."/>
            <person name="Freedman E."/>
            <person name="Gellesch M."/>
            <person name="Goldberg J."/>
            <person name="Griggs A."/>
            <person name="Gujja S."/>
            <person name="Heilman E."/>
            <person name="Heiman D."/>
            <person name="Hepburn T."/>
            <person name="Howarth C."/>
            <person name="Jen D."/>
            <person name="Larson L."/>
            <person name="Lewis B."/>
            <person name="Mehta T."/>
            <person name="Park D."/>
            <person name="Pearson M."/>
            <person name="Roberts A."/>
            <person name="Saif S."/>
            <person name="Shea T."/>
            <person name="Shenoy N."/>
            <person name="Sisk P."/>
            <person name="Stolte C."/>
            <person name="Sykes S."/>
            <person name="Thomson T."/>
            <person name="Walk T."/>
            <person name="White J."/>
            <person name="Yandava C."/>
            <person name="Izard J."/>
            <person name="Baranova O.V."/>
            <person name="Blanton J.M."/>
            <person name="Tanner A.C."/>
            <person name="Dewhirst F.E."/>
            <person name="Haas B."/>
            <person name="Nusbaum C."/>
            <person name="Birren B."/>
        </authorList>
    </citation>
    <scope>NUCLEOTIDE SEQUENCE [LARGE SCALE GENOMIC DNA]</scope>
    <source>
        <strain evidence="6">1-1 BBBD Race 1</strain>
    </source>
</reference>
<keyword evidence="5" id="KW-0539">Nucleus</keyword>
<dbReference type="PANTHER" id="PTHR46481">
    <property type="entry name" value="ZINC FINGER BED DOMAIN-CONTAINING PROTEIN 4"/>
    <property type="match status" value="1"/>
</dbReference>
<dbReference type="SUPFAM" id="SSF53098">
    <property type="entry name" value="Ribonuclease H-like"/>
    <property type="match status" value="1"/>
</dbReference>
<reference evidence="6" key="2">
    <citation type="submission" date="2016-05" db="EMBL/GenBank/DDBJ databases">
        <title>Comparative analysis highlights variable genome content of wheat rusts and divergence of the mating loci.</title>
        <authorList>
            <person name="Cuomo C.A."/>
            <person name="Bakkeren G."/>
            <person name="Szabo L."/>
            <person name="Khalil H."/>
            <person name="Joly D."/>
            <person name="Goldberg J."/>
            <person name="Young S."/>
            <person name="Zeng Q."/>
            <person name="Fellers J."/>
        </authorList>
    </citation>
    <scope>NUCLEOTIDE SEQUENCE [LARGE SCALE GENOMIC DNA]</scope>
    <source>
        <strain evidence="6">1-1 BBBD Race 1</strain>
    </source>
</reference>
<organism evidence="6">
    <name type="scientific">Puccinia triticina (isolate 1-1 / race 1 (BBBD))</name>
    <name type="common">Brown leaf rust fungus</name>
    <dbReference type="NCBI Taxonomy" id="630390"/>
    <lineage>
        <taxon>Eukaryota</taxon>
        <taxon>Fungi</taxon>
        <taxon>Dikarya</taxon>
        <taxon>Basidiomycota</taxon>
        <taxon>Pucciniomycotina</taxon>
        <taxon>Pucciniomycetes</taxon>
        <taxon>Pucciniales</taxon>
        <taxon>Pucciniaceae</taxon>
        <taxon>Puccinia</taxon>
    </lineage>
</organism>
<dbReference type="InterPro" id="IPR012337">
    <property type="entry name" value="RNaseH-like_sf"/>
</dbReference>
<dbReference type="EMBL" id="ADAS02000106">
    <property type="protein sequence ID" value="OAV90233.1"/>
    <property type="molecule type" value="Genomic_DNA"/>
</dbReference>
<reference evidence="7" key="4">
    <citation type="submission" date="2025-05" db="UniProtKB">
        <authorList>
            <consortium name="EnsemblFungi"/>
        </authorList>
    </citation>
    <scope>IDENTIFICATION</scope>
    <source>
        <strain evidence="7">isolate 1-1 / race 1 (BBBD)</strain>
    </source>
</reference>